<dbReference type="Proteomes" id="UP000246740">
    <property type="component" value="Unassembled WGS sequence"/>
</dbReference>
<accession>A0A317Y0T0</accession>
<keyword evidence="1" id="KW-1133">Transmembrane helix</keyword>
<sequence>MDPASLPMASNTTTTWGAQTLLAIADSIDHRGKPAIHQTYLPIGPLALLHAIRVSHATRQVQGGRASQVGVFQSFLLNQILMFGGVVLSGFLLGIPSPLLLAPDVILLYGGTHVLLTVSGLGMKLLAVSEEFSVGLTMDLAFSILDGIMRSEGILDLGVGEVVRHSSVSISRSLFAALVNAAIIGGVVPLLIELFRLDSSVGHWTVAATPPGWFRNPFAGTNDLWSSALVALVYLGLSQHPLVASSPFNFFPPSSWSLSSSVPGQKQTDALDQRVIKTLCALLLATILTLERLAKVPAELDMQRTKKTVRPAPEMSRLNGNLVVKSSPAKSKKNKA</sequence>
<name>A0A317Y0T0_9BASI</name>
<keyword evidence="3" id="KW-1185">Reference proteome</keyword>
<protein>
    <submittedName>
        <fullName evidence="2">Uncharacterized protein</fullName>
    </submittedName>
</protein>
<keyword evidence="1" id="KW-0812">Transmembrane</keyword>
<dbReference type="AlphaFoldDB" id="A0A317Y0T0"/>
<feature type="transmembrane region" description="Helical" evidence="1">
    <location>
        <begin position="107"/>
        <end position="128"/>
    </location>
</feature>
<dbReference type="InParanoid" id="A0A317Y0T0"/>
<evidence type="ECO:0000256" key="1">
    <source>
        <dbReference type="SAM" id="Phobius"/>
    </source>
</evidence>
<feature type="transmembrane region" description="Helical" evidence="1">
    <location>
        <begin position="174"/>
        <end position="192"/>
    </location>
</feature>
<dbReference type="EMBL" id="KZ819188">
    <property type="protein sequence ID" value="PWZ03800.1"/>
    <property type="molecule type" value="Genomic_DNA"/>
</dbReference>
<organism evidence="2 3">
    <name type="scientific">Testicularia cyperi</name>
    <dbReference type="NCBI Taxonomy" id="1882483"/>
    <lineage>
        <taxon>Eukaryota</taxon>
        <taxon>Fungi</taxon>
        <taxon>Dikarya</taxon>
        <taxon>Basidiomycota</taxon>
        <taxon>Ustilaginomycotina</taxon>
        <taxon>Ustilaginomycetes</taxon>
        <taxon>Ustilaginales</taxon>
        <taxon>Anthracoideaceae</taxon>
        <taxon>Testicularia</taxon>
    </lineage>
</organism>
<proteinExistence type="predicted"/>
<evidence type="ECO:0000313" key="3">
    <source>
        <dbReference type="Proteomes" id="UP000246740"/>
    </source>
</evidence>
<evidence type="ECO:0000313" key="2">
    <source>
        <dbReference type="EMBL" id="PWZ03800.1"/>
    </source>
</evidence>
<reference evidence="2 3" key="1">
    <citation type="journal article" date="2018" name="Mol. Biol. Evol.">
        <title>Broad Genomic Sampling Reveals a Smut Pathogenic Ancestry of the Fungal Clade Ustilaginomycotina.</title>
        <authorList>
            <person name="Kijpornyongpan T."/>
            <person name="Mondo S.J."/>
            <person name="Barry K."/>
            <person name="Sandor L."/>
            <person name="Lee J."/>
            <person name="Lipzen A."/>
            <person name="Pangilinan J."/>
            <person name="LaButti K."/>
            <person name="Hainaut M."/>
            <person name="Henrissat B."/>
            <person name="Grigoriev I.V."/>
            <person name="Spatafora J.W."/>
            <person name="Aime M.C."/>
        </authorList>
    </citation>
    <scope>NUCLEOTIDE SEQUENCE [LARGE SCALE GENOMIC DNA]</scope>
    <source>
        <strain evidence="2 3">MCA 3645</strain>
    </source>
</reference>
<keyword evidence="1" id="KW-0472">Membrane</keyword>
<dbReference type="OrthoDB" id="2520628at2759"/>
<gene>
    <name evidence="2" type="ORF">BCV70DRAFT_170870</name>
</gene>
<feature type="transmembrane region" description="Helical" evidence="1">
    <location>
        <begin position="75"/>
        <end position="95"/>
    </location>
</feature>